<feature type="signal peptide" evidence="1">
    <location>
        <begin position="1"/>
        <end position="20"/>
    </location>
</feature>
<dbReference type="AlphaFoldDB" id="A0AAW0JCM5"/>
<feature type="domain" description="DBC1/CARP1 catalytically inactive NUDIX hydrolase" evidence="2">
    <location>
        <begin position="24"/>
        <end position="57"/>
    </location>
</feature>
<evidence type="ECO:0000313" key="4">
    <source>
        <dbReference type="Proteomes" id="UP000237347"/>
    </source>
</evidence>
<evidence type="ECO:0000313" key="3">
    <source>
        <dbReference type="EMBL" id="KAK7824021.1"/>
    </source>
</evidence>
<reference evidence="3 4" key="1">
    <citation type="journal article" date="2018" name="Sci. Data">
        <title>The draft genome sequence of cork oak.</title>
        <authorList>
            <person name="Ramos A.M."/>
            <person name="Usie A."/>
            <person name="Barbosa P."/>
            <person name="Barros P.M."/>
            <person name="Capote T."/>
            <person name="Chaves I."/>
            <person name="Simoes F."/>
            <person name="Abreu I."/>
            <person name="Carrasquinho I."/>
            <person name="Faro C."/>
            <person name="Guimaraes J.B."/>
            <person name="Mendonca D."/>
            <person name="Nobrega F."/>
            <person name="Rodrigues L."/>
            <person name="Saibo N.J.M."/>
            <person name="Varela M.C."/>
            <person name="Egas C."/>
            <person name="Matos J."/>
            <person name="Miguel C.M."/>
            <person name="Oliveira M.M."/>
            <person name="Ricardo C.P."/>
            <person name="Goncalves S."/>
        </authorList>
    </citation>
    <scope>NUCLEOTIDE SEQUENCE [LARGE SCALE GENOMIC DNA]</scope>
    <source>
        <strain evidence="4">cv. HL8</strain>
    </source>
</reference>
<keyword evidence="1" id="KW-0732">Signal</keyword>
<evidence type="ECO:0000256" key="1">
    <source>
        <dbReference type="SAM" id="SignalP"/>
    </source>
</evidence>
<sequence length="73" mass="8384">MLWRSCRLKKVLMIACPTFAIFPDQSFITLGGQWNPADGVDPSVDDTSLIQTVHRFVLLEICCRGYLEIMFFK</sequence>
<dbReference type="EMBL" id="PKMF04000615">
    <property type="protein sequence ID" value="KAK7824021.1"/>
    <property type="molecule type" value="Genomic_DNA"/>
</dbReference>
<dbReference type="InterPro" id="IPR025954">
    <property type="entry name" value="DBC1/CARP1_inactive_NUDIX"/>
</dbReference>
<dbReference type="Proteomes" id="UP000237347">
    <property type="component" value="Unassembled WGS sequence"/>
</dbReference>
<dbReference type="Pfam" id="PF14443">
    <property type="entry name" value="DBC1"/>
    <property type="match status" value="1"/>
</dbReference>
<gene>
    <name evidence="3" type="ORF">CFP56_034919</name>
</gene>
<keyword evidence="4" id="KW-1185">Reference proteome</keyword>
<proteinExistence type="predicted"/>
<protein>
    <recommendedName>
        <fullName evidence="2">DBC1/CARP1 catalytically inactive NUDIX hydrolase domain-containing protein</fullName>
    </recommendedName>
</protein>
<accession>A0AAW0JCM5</accession>
<organism evidence="3 4">
    <name type="scientific">Quercus suber</name>
    <name type="common">Cork oak</name>
    <dbReference type="NCBI Taxonomy" id="58331"/>
    <lineage>
        <taxon>Eukaryota</taxon>
        <taxon>Viridiplantae</taxon>
        <taxon>Streptophyta</taxon>
        <taxon>Embryophyta</taxon>
        <taxon>Tracheophyta</taxon>
        <taxon>Spermatophyta</taxon>
        <taxon>Magnoliopsida</taxon>
        <taxon>eudicotyledons</taxon>
        <taxon>Gunneridae</taxon>
        <taxon>Pentapetalae</taxon>
        <taxon>rosids</taxon>
        <taxon>fabids</taxon>
        <taxon>Fagales</taxon>
        <taxon>Fagaceae</taxon>
        <taxon>Quercus</taxon>
    </lineage>
</organism>
<feature type="chain" id="PRO_5043743451" description="DBC1/CARP1 catalytically inactive NUDIX hydrolase domain-containing protein" evidence="1">
    <location>
        <begin position="21"/>
        <end position="73"/>
    </location>
</feature>
<evidence type="ECO:0000259" key="2">
    <source>
        <dbReference type="Pfam" id="PF14443"/>
    </source>
</evidence>
<name>A0AAW0JCM5_QUESU</name>
<comment type="caution">
    <text evidence="3">The sequence shown here is derived from an EMBL/GenBank/DDBJ whole genome shotgun (WGS) entry which is preliminary data.</text>
</comment>